<evidence type="ECO:0000259" key="10">
    <source>
        <dbReference type="Pfam" id="PF01050"/>
    </source>
</evidence>
<dbReference type="InterPro" id="IPR011051">
    <property type="entry name" value="RmlC_Cupin_sf"/>
</dbReference>
<dbReference type="GO" id="GO:0009298">
    <property type="term" value="P:GDP-mannose biosynthetic process"/>
    <property type="evidence" value="ECO:0007669"/>
    <property type="project" value="TreeGrafter"/>
</dbReference>
<dbReference type="Gene3D" id="2.60.120.10">
    <property type="entry name" value="Jelly Rolls"/>
    <property type="match status" value="1"/>
</dbReference>
<comment type="catalytic activity">
    <reaction evidence="7">
        <text>alpha-D-mannose 1-phosphate + GTP + H(+) = GDP-alpha-D-mannose + diphosphate</text>
        <dbReference type="Rhea" id="RHEA:15229"/>
        <dbReference type="ChEBI" id="CHEBI:15378"/>
        <dbReference type="ChEBI" id="CHEBI:33019"/>
        <dbReference type="ChEBI" id="CHEBI:37565"/>
        <dbReference type="ChEBI" id="CHEBI:57527"/>
        <dbReference type="ChEBI" id="CHEBI:58409"/>
        <dbReference type="EC" id="2.7.7.13"/>
    </reaction>
</comment>
<dbReference type="InterPro" id="IPR029044">
    <property type="entry name" value="Nucleotide-diphossugar_trans"/>
</dbReference>
<evidence type="ECO:0000256" key="6">
    <source>
        <dbReference type="ARBA" id="ARBA00023134"/>
    </source>
</evidence>
<dbReference type="SUPFAM" id="SSF51182">
    <property type="entry name" value="RmlC-like cupins"/>
    <property type="match status" value="1"/>
</dbReference>
<proteinExistence type="inferred from homology"/>
<evidence type="ECO:0000256" key="8">
    <source>
        <dbReference type="RuleBase" id="RU004190"/>
    </source>
</evidence>
<dbReference type="SUPFAM" id="SSF53448">
    <property type="entry name" value="Nucleotide-diphospho-sugar transferases"/>
    <property type="match status" value="1"/>
</dbReference>
<evidence type="ECO:0000256" key="3">
    <source>
        <dbReference type="ARBA" id="ARBA00022679"/>
    </source>
</evidence>
<dbReference type="GO" id="GO:0004475">
    <property type="term" value="F:mannose-1-phosphate guanylyltransferase (GTP) activity"/>
    <property type="evidence" value="ECO:0007669"/>
    <property type="project" value="UniProtKB-EC"/>
</dbReference>
<dbReference type="Pfam" id="PF01050">
    <property type="entry name" value="MannoseP_isomer"/>
    <property type="match status" value="1"/>
</dbReference>
<dbReference type="InterPro" id="IPR006375">
    <property type="entry name" value="Man1P_GuaTrfase/Man6P_Isoase"/>
</dbReference>
<dbReference type="CDD" id="cd02509">
    <property type="entry name" value="GDP-M1P_Guanylyltransferase"/>
    <property type="match status" value="1"/>
</dbReference>
<dbReference type="InterPro" id="IPR054566">
    <property type="entry name" value="ManC/GMP-like_b-helix"/>
</dbReference>
<dbReference type="GO" id="GO:0005525">
    <property type="term" value="F:GTP binding"/>
    <property type="evidence" value="ECO:0007669"/>
    <property type="project" value="UniProtKB-KW"/>
</dbReference>
<dbReference type="CDD" id="cd02213">
    <property type="entry name" value="cupin_PMI_typeII_C"/>
    <property type="match status" value="1"/>
</dbReference>
<evidence type="ECO:0000256" key="4">
    <source>
        <dbReference type="ARBA" id="ARBA00022695"/>
    </source>
</evidence>
<dbReference type="GO" id="GO:0000271">
    <property type="term" value="P:polysaccharide biosynthetic process"/>
    <property type="evidence" value="ECO:0007669"/>
    <property type="project" value="InterPro"/>
</dbReference>
<feature type="domain" description="Nucleotidyl transferase" evidence="9">
    <location>
        <begin position="17"/>
        <end position="289"/>
    </location>
</feature>
<feature type="domain" description="MannoseP isomerase/GMP-like beta-helix" evidence="11">
    <location>
        <begin position="300"/>
        <end position="350"/>
    </location>
</feature>
<keyword evidence="13" id="KW-1185">Reference proteome</keyword>
<evidence type="ECO:0000256" key="1">
    <source>
        <dbReference type="ARBA" id="ARBA00006115"/>
    </source>
</evidence>
<keyword evidence="6" id="KW-0342">GTP-binding</keyword>
<gene>
    <name evidence="12" type="ORF">SAMN04488500_102152</name>
</gene>
<sequence length="473" mass="52649">MPYSNQSRRESAAIKLVILAGGGGTRLFPLSRTCLPKQFLRLGNSDSLVTQTIKRFLPLVKPSDIIVVTNKEYIHHVKTELAICGASSAHILLEPVARNTAPAIALAAKFCQDELGASAHEVLFVTPADHIIHPIDTFIKNVRQAIELAAQDKVVTFGVKPDKPETGYGYIQAGETFEVGYQVVSFREKPDKDTAESYLAAGNYYWNSGMFAFTIGRIMEEFREHAPEIYQLVSASLPEVIDKFDAMPRISIDYAVAEKSAQVVMVPLTTYWNDIGSWDAIYDVLEKDHAGNALKGDCLPIDCTNTLMLGRNRLIAGIGLEDVLVVETDDVIVVAKRGESQKVKDVVAELKARGRREVDEHTTMYRPWGSYTVLGEGPGYKLKKIIVTPGQQLSLQLHYHRSEHWIVIGGTAKVMIGEQEQMVHVNESVYIPPSTKHRLENPGKLPLEIIEVQNGTYLEEDDIVRFDDVYGRV</sequence>
<keyword evidence="5" id="KW-0547">Nucleotide-binding</keyword>
<dbReference type="Pfam" id="PF00483">
    <property type="entry name" value="NTP_transferase"/>
    <property type="match status" value="1"/>
</dbReference>
<dbReference type="InterPro" id="IPR001538">
    <property type="entry name" value="Man6P_isomerase-2_C"/>
</dbReference>
<dbReference type="NCBIfam" id="TIGR01479">
    <property type="entry name" value="GMP_PMI"/>
    <property type="match status" value="1"/>
</dbReference>
<evidence type="ECO:0000259" key="9">
    <source>
        <dbReference type="Pfam" id="PF00483"/>
    </source>
</evidence>
<organism evidence="12 13">
    <name type="scientific">Sporomusa malonica</name>
    <dbReference type="NCBI Taxonomy" id="112901"/>
    <lineage>
        <taxon>Bacteria</taxon>
        <taxon>Bacillati</taxon>
        <taxon>Bacillota</taxon>
        <taxon>Negativicutes</taxon>
        <taxon>Selenomonadales</taxon>
        <taxon>Sporomusaceae</taxon>
        <taxon>Sporomusa</taxon>
    </lineage>
</organism>
<evidence type="ECO:0000256" key="2">
    <source>
        <dbReference type="ARBA" id="ARBA00012387"/>
    </source>
</evidence>
<evidence type="ECO:0000313" key="12">
    <source>
        <dbReference type="EMBL" id="SMC39115.1"/>
    </source>
</evidence>
<feature type="domain" description="Mannose-6-phosphate isomerase type II C-terminal" evidence="10">
    <location>
        <begin position="354"/>
        <end position="468"/>
    </location>
</feature>
<dbReference type="InterPro" id="IPR051161">
    <property type="entry name" value="Mannose-6P_isomerase_type2"/>
</dbReference>
<evidence type="ECO:0000256" key="5">
    <source>
        <dbReference type="ARBA" id="ARBA00022741"/>
    </source>
</evidence>
<dbReference type="FunFam" id="2.60.120.10:FF:000032">
    <property type="entry name" value="Mannose-1-phosphate guanylyltransferase/mannose-6-phosphate isomerase"/>
    <property type="match status" value="1"/>
</dbReference>
<dbReference type="Pfam" id="PF22640">
    <property type="entry name" value="ManC_GMP_beta-helix"/>
    <property type="match status" value="1"/>
</dbReference>
<evidence type="ECO:0000313" key="13">
    <source>
        <dbReference type="Proteomes" id="UP000192738"/>
    </source>
</evidence>
<comment type="similarity">
    <text evidence="1 8">Belongs to the mannose-6-phosphate isomerase type 2 family.</text>
</comment>
<dbReference type="PANTHER" id="PTHR46390">
    <property type="entry name" value="MANNOSE-1-PHOSPHATE GUANYLYLTRANSFERASE"/>
    <property type="match status" value="1"/>
</dbReference>
<protein>
    <recommendedName>
        <fullName evidence="2">mannose-1-phosphate guanylyltransferase</fullName>
        <ecNumber evidence="2">2.7.7.13</ecNumber>
    </recommendedName>
</protein>
<accession>A0A1W1YSB3</accession>
<dbReference type="InterPro" id="IPR005835">
    <property type="entry name" value="NTP_transferase_dom"/>
</dbReference>
<keyword evidence="12" id="KW-0413">Isomerase</keyword>
<reference evidence="12 13" key="1">
    <citation type="submission" date="2017-04" db="EMBL/GenBank/DDBJ databases">
        <authorList>
            <person name="Afonso C.L."/>
            <person name="Miller P.J."/>
            <person name="Scott M.A."/>
            <person name="Spackman E."/>
            <person name="Goraichik I."/>
            <person name="Dimitrov K.M."/>
            <person name="Suarez D.L."/>
            <person name="Swayne D.E."/>
        </authorList>
    </citation>
    <scope>NUCLEOTIDE SEQUENCE [LARGE SCALE GENOMIC DNA]</scope>
    <source>
        <strain evidence="12 13">DSM 5090</strain>
    </source>
</reference>
<dbReference type="FunFam" id="3.90.550.10:FF:000046">
    <property type="entry name" value="Mannose-1-phosphate guanylyltransferase (GDP)"/>
    <property type="match status" value="1"/>
</dbReference>
<evidence type="ECO:0000256" key="7">
    <source>
        <dbReference type="ARBA" id="ARBA00047343"/>
    </source>
</evidence>
<dbReference type="InterPro" id="IPR049577">
    <property type="entry name" value="GMPP_N"/>
</dbReference>
<name>A0A1W1YSB3_9FIRM</name>
<dbReference type="GO" id="GO:0016853">
    <property type="term" value="F:isomerase activity"/>
    <property type="evidence" value="ECO:0007669"/>
    <property type="project" value="UniProtKB-KW"/>
</dbReference>
<dbReference type="Proteomes" id="UP000192738">
    <property type="component" value="Unassembled WGS sequence"/>
</dbReference>
<evidence type="ECO:0000259" key="11">
    <source>
        <dbReference type="Pfam" id="PF22640"/>
    </source>
</evidence>
<dbReference type="InterPro" id="IPR014710">
    <property type="entry name" value="RmlC-like_jellyroll"/>
</dbReference>
<dbReference type="Gene3D" id="3.90.550.10">
    <property type="entry name" value="Spore Coat Polysaccharide Biosynthesis Protein SpsA, Chain A"/>
    <property type="match status" value="1"/>
</dbReference>
<keyword evidence="3 12" id="KW-0808">Transferase</keyword>
<keyword evidence="4 12" id="KW-0548">Nucleotidyltransferase</keyword>
<dbReference type="EMBL" id="FWXI01000002">
    <property type="protein sequence ID" value="SMC39115.1"/>
    <property type="molecule type" value="Genomic_DNA"/>
</dbReference>
<dbReference type="EC" id="2.7.7.13" evidence="2"/>
<dbReference type="AlphaFoldDB" id="A0A1W1YSB3"/>
<dbReference type="PANTHER" id="PTHR46390:SF1">
    <property type="entry name" value="MANNOSE-1-PHOSPHATE GUANYLYLTRANSFERASE"/>
    <property type="match status" value="1"/>
</dbReference>
<dbReference type="STRING" id="112901.SAMN04488500_102152"/>